<keyword evidence="1" id="KW-0238">DNA-binding</keyword>
<evidence type="ECO:0000313" key="2">
    <source>
        <dbReference type="Proteomes" id="UP000224460"/>
    </source>
</evidence>
<proteinExistence type="predicted"/>
<accession>A0AC61DCJ8</accession>
<dbReference type="Proteomes" id="UP000224460">
    <property type="component" value="Unassembled WGS sequence"/>
</dbReference>
<comment type="caution">
    <text evidence="1">The sequence shown here is derived from an EMBL/GenBank/DDBJ whole genome shotgun (WGS) entry which is preliminary data.</text>
</comment>
<organism evidence="1 2">
    <name type="scientific">Sporanaerobium hydrogeniformans</name>
    <dbReference type="NCBI Taxonomy" id="3072179"/>
    <lineage>
        <taxon>Bacteria</taxon>
        <taxon>Bacillati</taxon>
        <taxon>Bacillota</taxon>
        <taxon>Clostridia</taxon>
        <taxon>Lachnospirales</taxon>
        <taxon>Lachnospiraceae</taxon>
        <taxon>Sporanaerobium</taxon>
    </lineage>
</organism>
<sequence>MLERRVNQYCQEGRIPGLLRFGRSWCILANTQKPTGPKKINRQEGESLCSK</sequence>
<protein>
    <submittedName>
        <fullName evidence="1">DNA-binding protein</fullName>
    </submittedName>
</protein>
<reference evidence="1" key="1">
    <citation type="submission" date="2017-10" db="EMBL/GenBank/DDBJ databases">
        <title>Genome sequence of cellulolytic Lachnospiraceae bacterium XHS1971 isolated from hotspring sediment.</title>
        <authorList>
            <person name="Vasudevan G."/>
            <person name="Joshi A.J."/>
            <person name="Hivarkar S."/>
            <person name="Lanjekar V.B."/>
            <person name="Dhakephalkar P.K."/>
            <person name="Dagar S."/>
        </authorList>
    </citation>
    <scope>NUCLEOTIDE SEQUENCE</scope>
    <source>
        <strain evidence="1">XHS1971</strain>
    </source>
</reference>
<evidence type="ECO:0000313" key="1">
    <source>
        <dbReference type="EMBL" id="PHV70498.1"/>
    </source>
</evidence>
<gene>
    <name evidence="1" type="ORF">CS063_10445</name>
</gene>
<name>A0AC61DCJ8_9FIRM</name>
<dbReference type="EMBL" id="PEDL01000010">
    <property type="protein sequence ID" value="PHV70498.1"/>
    <property type="molecule type" value="Genomic_DNA"/>
</dbReference>
<keyword evidence="2" id="KW-1185">Reference proteome</keyword>